<keyword evidence="5" id="KW-0256">Endoplasmic reticulum</keyword>
<evidence type="ECO:0000256" key="5">
    <source>
        <dbReference type="ARBA" id="ARBA00022824"/>
    </source>
</evidence>
<dbReference type="Proteomes" id="UP001159428">
    <property type="component" value="Unassembled WGS sequence"/>
</dbReference>
<organism evidence="10 11">
    <name type="scientific">Pocillopora meandrina</name>
    <dbReference type="NCBI Taxonomy" id="46732"/>
    <lineage>
        <taxon>Eukaryota</taxon>
        <taxon>Metazoa</taxon>
        <taxon>Cnidaria</taxon>
        <taxon>Anthozoa</taxon>
        <taxon>Hexacorallia</taxon>
        <taxon>Scleractinia</taxon>
        <taxon>Astrocoeniina</taxon>
        <taxon>Pocilloporidae</taxon>
        <taxon>Pocillopora</taxon>
    </lineage>
</organism>
<comment type="subcellular location">
    <subcellularLocation>
        <location evidence="1">Endoplasmic reticulum lumen</location>
    </subcellularLocation>
</comment>
<feature type="chain" id="PRO_5043505098" description="Torsin-1A C-terminal domain-containing protein" evidence="8">
    <location>
        <begin position="20"/>
        <end position="342"/>
    </location>
</feature>
<evidence type="ECO:0000259" key="9">
    <source>
        <dbReference type="Pfam" id="PF21376"/>
    </source>
</evidence>
<evidence type="ECO:0000313" key="10">
    <source>
        <dbReference type="EMBL" id="CAH3037633.1"/>
    </source>
</evidence>
<evidence type="ECO:0000256" key="3">
    <source>
        <dbReference type="ARBA" id="ARBA00022729"/>
    </source>
</evidence>
<evidence type="ECO:0000256" key="1">
    <source>
        <dbReference type="ARBA" id="ARBA00004319"/>
    </source>
</evidence>
<dbReference type="SUPFAM" id="SSF52540">
    <property type="entry name" value="P-loop containing nucleoside triphosphate hydrolases"/>
    <property type="match status" value="1"/>
</dbReference>
<dbReference type="Pfam" id="PF06309">
    <property type="entry name" value="Torsin"/>
    <property type="match status" value="1"/>
</dbReference>
<keyword evidence="6" id="KW-0067">ATP-binding</keyword>
<keyword evidence="7" id="KW-0325">Glycoprotein</keyword>
<proteinExistence type="inferred from homology"/>
<keyword evidence="3 8" id="KW-0732">Signal</keyword>
<dbReference type="PRINTS" id="PR00300">
    <property type="entry name" value="CLPPROTEASEA"/>
</dbReference>
<dbReference type="PANTHER" id="PTHR10760">
    <property type="entry name" value="TORSIN"/>
    <property type="match status" value="1"/>
</dbReference>
<dbReference type="PANTHER" id="PTHR10760:SF2">
    <property type="entry name" value="LD13476P-RELATED"/>
    <property type="match status" value="1"/>
</dbReference>
<evidence type="ECO:0000256" key="2">
    <source>
        <dbReference type="ARBA" id="ARBA00006235"/>
    </source>
</evidence>
<feature type="signal peptide" evidence="8">
    <location>
        <begin position="1"/>
        <end position="19"/>
    </location>
</feature>
<dbReference type="Pfam" id="PF21376">
    <property type="entry name" value="TOR1A_C"/>
    <property type="match status" value="1"/>
</dbReference>
<gene>
    <name evidence="10" type="ORF">PMEA_00022257</name>
</gene>
<evidence type="ECO:0000256" key="4">
    <source>
        <dbReference type="ARBA" id="ARBA00022741"/>
    </source>
</evidence>
<dbReference type="InterPro" id="IPR010448">
    <property type="entry name" value="Torsin"/>
</dbReference>
<dbReference type="GO" id="GO:0016887">
    <property type="term" value="F:ATP hydrolysis activity"/>
    <property type="evidence" value="ECO:0007669"/>
    <property type="project" value="InterPro"/>
</dbReference>
<evidence type="ECO:0000256" key="7">
    <source>
        <dbReference type="ARBA" id="ARBA00023180"/>
    </source>
</evidence>
<dbReference type="GO" id="GO:0005524">
    <property type="term" value="F:ATP binding"/>
    <property type="evidence" value="ECO:0007669"/>
    <property type="project" value="UniProtKB-KW"/>
</dbReference>
<feature type="domain" description="Torsin-1A C-terminal" evidence="9">
    <location>
        <begin position="281"/>
        <end position="336"/>
    </location>
</feature>
<dbReference type="InterPro" id="IPR027417">
    <property type="entry name" value="P-loop_NTPase"/>
</dbReference>
<dbReference type="InterPro" id="IPR049337">
    <property type="entry name" value="TOR1A_C"/>
</dbReference>
<comment type="caution">
    <text evidence="10">The sequence shown here is derived from an EMBL/GenBank/DDBJ whole genome shotgun (WGS) entry which is preliminary data.</text>
</comment>
<sequence>MVRLVLLMTILCAPMTILCAPMTSAVRTESILGVVVVVVGAYFAPKIYYVHFTESCSHPWVKPNMTAGLQSTLQRRVFGQHLVTKTIPKVLGAHLKNTSPKKALVLSFNGGTGTGKNFVSKIIAEHIFKKGLKSDHVHLIMVTHEYPHQPKVDIYKEQLRNRVKDSVTKCPRSLFIFDEMDKMPTGLIDVLKPYLDYHPPDAGKIDYRKSTFIFLSNRGGDSIDAAVLKHMKDGKKREDFKITDIQREIHLEEHRNEGGLWHSSLIDNSVIDHVIPFLPMERPHVKMCAKADLEEKGHPVTDFILNMVADEISYFPNDIKVFSLSGCKTISGKVDYVMGDEL</sequence>
<dbReference type="FunFam" id="3.40.50.300:FF:002276">
    <property type="entry name" value="Torsin, putative"/>
    <property type="match status" value="1"/>
</dbReference>
<dbReference type="Gene3D" id="3.40.50.300">
    <property type="entry name" value="P-loop containing nucleotide triphosphate hydrolases"/>
    <property type="match status" value="1"/>
</dbReference>
<keyword evidence="11" id="KW-1185">Reference proteome</keyword>
<dbReference type="InterPro" id="IPR001270">
    <property type="entry name" value="ClpA/B"/>
</dbReference>
<dbReference type="GO" id="GO:0005788">
    <property type="term" value="C:endoplasmic reticulum lumen"/>
    <property type="evidence" value="ECO:0007669"/>
    <property type="project" value="UniProtKB-SubCell"/>
</dbReference>
<evidence type="ECO:0000313" key="11">
    <source>
        <dbReference type="Proteomes" id="UP001159428"/>
    </source>
</evidence>
<reference evidence="10 11" key="1">
    <citation type="submission" date="2022-05" db="EMBL/GenBank/DDBJ databases">
        <authorList>
            <consortium name="Genoscope - CEA"/>
            <person name="William W."/>
        </authorList>
    </citation>
    <scope>NUCLEOTIDE SEQUENCE [LARGE SCALE GENOMIC DNA]</scope>
</reference>
<evidence type="ECO:0000256" key="6">
    <source>
        <dbReference type="ARBA" id="ARBA00022840"/>
    </source>
</evidence>
<accession>A0AAU9VY36</accession>
<keyword evidence="4" id="KW-0547">Nucleotide-binding</keyword>
<dbReference type="AlphaFoldDB" id="A0AAU9VY36"/>
<name>A0AAU9VY36_9CNID</name>
<dbReference type="EMBL" id="CALNXJ010000004">
    <property type="protein sequence ID" value="CAH3037633.1"/>
    <property type="molecule type" value="Genomic_DNA"/>
</dbReference>
<protein>
    <recommendedName>
        <fullName evidence="9">Torsin-1A C-terminal domain-containing protein</fullName>
    </recommendedName>
</protein>
<evidence type="ECO:0000256" key="8">
    <source>
        <dbReference type="SAM" id="SignalP"/>
    </source>
</evidence>
<comment type="similarity">
    <text evidence="2">Belongs to the ClpA/ClpB family. Torsin subfamily.</text>
</comment>